<feature type="compositionally biased region" description="Basic and acidic residues" evidence="1">
    <location>
        <begin position="368"/>
        <end position="396"/>
    </location>
</feature>
<feature type="compositionally biased region" description="Gly residues" evidence="1">
    <location>
        <begin position="355"/>
        <end position="365"/>
    </location>
</feature>
<evidence type="ECO:0000313" key="3">
    <source>
        <dbReference type="EMBL" id="POR32602.1"/>
    </source>
</evidence>
<evidence type="ECO:0000313" key="4">
    <source>
        <dbReference type="Proteomes" id="UP000237481"/>
    </source>
</evidence>
<dbReference type="EMBL" id="PKSG01000826">
    <property type="protein sequence ID" value="POR32602.1"/>
    <property type="molecule type" value="Genomic_DNA"/>
</dbReference>
<evidence type="ECO:0000259" key="2">
    <source>
        <dbReference type="Pfam" id="PF13391"/>
    </source>
</evidence>
<feature type="region of interest" description="Disordered" evidence="1">
    <location>
        <begin position="432"/>
        <end position="481"/>
    </location>
</feature>
<name>A0A2S4KQY9_9HYPO</name>
<feature type="domain" description="HNH nuclease" evidence="2">
    <location>
        <begin position="170"/>
        <end position="236"/>
    </location>
</feature>
<dbReference type="AlphaFoldDB" id="A0A2S4KQY9"/>
<dbReference type="OrthoDB" id="2142759at2759"/>
<comment type="caution">
    <text evidence="3">The sequence shown here is derived from an EMBL/GenBank/DDBJ whole genome shotgun (WGS) entry which is preliminary data.</text>
</comment>
<organism evidence="3 4">
    <name type="scientific">Tolypocladium paradoxum</name>
    <dbReference type="NCBI Taxonomy" id="94208"/>
    <lineage>
        <taxon>Eukaryota</taxon>
        <taxon>Fungi</taxon>
        <taxon>Dikarya</taxon>
        <taxon>Ascomycota</taxon>
        <taxon>Pezizomycotina</taxon>
        <taxon>Sordariomycetes</taxon>
        <taxon>Hypocreomycetidae</taxon>
        <taxon>Hypocreales</taxon>
        <taxon>Ophiocordycipitaceae</taxon>
        <taxon>Tolypocladium</taxon>
    </lineage>
</organism>
<proteinExistence type="predicted"/>
<dbReference type="InterPro" id="IPR003615">
    <property type="entry name" value="HNH_nuc"/>
</dbReference>
<feature type="region of interest" description="Disordered" evidence="1">
    <location>
        <begin position="338"/>
        <end position="396"/>
    </location>
</feature>
<accession>A0A2S4KQY9</accession>
<dbReference type="Pfam" id="PF13391">
    <property type="entry name" value="HNH_2"/>
    <property type="match status" value="1"/>
</dbReference>
<sequence>MAALPPFTPPAATHALGTAPRAVRFRHPAYPSSAPDLLVLRAADGDGGLDFDVALTACCIVANADWDDGHLAQKTLAGDHVLQRVDRPQDGLLRGREYFFCVEGRDPSLFKYPVIPSFHHWRFPHGGFDEDGEPLGNLPPPWRNLRLPAFVPPRPTLKGPAAAMDRDITCRVSGYMDAVEKAHLVPEGERLWFVSNRMDRYCRRPLEVSAISDDKNILILRKDLHHLFDARRFTFVPKRFGACTSEFAELVTHVLLPSGSPELVGLYHNRSPQPIRGISVECLFARFAWSLFADEHIPFFQSDLEYAVRLWDKAKGEAETQTLRGLDIRSSAQVFEATRSQSRSVSPKKRSLSTQGGGRINGGDGYWSDDRDSTRYEHDCDSWDEPPRGRLRKRSWETLGRDDRQVPSLSCSFASTTQSSFASWPGRQVSRPLTPDGTAAASPVPAGDIIGSQRPRKRIHAKEKPGVIANTGPANGYLASC</sequence>
<reference evidence="3 4" key="1">
    <citation type="submission" date="2018-01" db="EMBL/GenBank/DDBJ databases">
        <title>Harnessing the power of phylogenomics to disentangle the directionality and signatures of interkingdom host jumping in the parasitic fungal genus Tolypocladium.</title>
        <authorList>
            <person name="Quandt C.A."/>
            <person name="Patterson W."/>
            <person name="Spatafora J.W."/>
        </authorList>
    </citation>
    <scope>NUCLEOTIDE SEQUENCE [LARGE SCALE GENOMIC DNA]</scope>
    <source>
        <strain evidence="3 4">NRBC 100945</strain>
    </source>
</reference>
<protein>
    <recommendedName>
        <fullName evidence="2">HNH nuclease domain-containing protein</fullName>
    </recommendedName>
</protein>
<evidence type="ECO:0000256" key="1">
    <source>
        <dbReference type="SAM" id="MobiDB-lite"/>
    </source>
</evidence>
<keyword evidence="4" id="KW-1185">Reference proteome</keyword>
<gene>
    <name evidence="3" type="ORF">TPAR_07172</name>
</gene>
<dbReference type="Proteomes" id="UP000237481">
    <property type="component" value="Unassembled WGS sequence"/>
</dbReference>